<sequence length="159" mass="17867">MAKEIERKFLVADQGWQIEAVRSERLRDGLIAAADGRKARVRFYDDRATLCIKGRRDGLSRDEFEYPIPAQDAEEMLASHCENLVEKTRHYVPAGPLVWTVDVYEGLLAGIIIAEVELPAIDTPLPLPAWVGREVTGLQEYRKVNMVAERKTMIASTAA</sequence>
<gene>
    <name evidence="2" type="ORF">SAMN04488050_102167</name>
</gene>
<dbReference type="PANTHER" id="PTHR40114">
    <property type="entry name" value="SLR0698 PROTEIN"/>
    <property type="match status" value="1"/>
</dbReference>
<protein>
    <submittedName>
        <fullName evidence="2">CYTH domain-containing protein</fullName>
    </submittedName>
</protein>
<feature type="domain" description="CYTH" evidence="1">
    <location>
        <begin position="2"/>
        <end position="150"/>
    </location>
</feature>
<evidence type="ECO:0000313" key="3">
    <source>
        <dbReference type="Proteomes" id="UP000199392"/>
    </source>
</evidence>
<name>A0A1I6QMC2_9RHOB</name>
<dbReference type="PANTHER" id="PTHR40114:SF1">
    <property type="entry name" value="SLR0698 PROTEIN"/>
    <property type="match status" value="1"/>
</dbReference>
<evidence type="ECO:0000313" key="2">
    <source>
        <dbReference type="EMBL" id="SFS53566.1"/>
    </source>
</evidence>
<accession>A0A1I6QMC2</accession>
<dbReference type="InterPro" id="IPR012042">
    <property type="entry name" value="NeuTTM/CthTTM-like"/>
</dbReference>
<dbReference type="InterPro" id="IPR033469">
    <property type="entry name" value="CYTH-like_dom_sf"/>
</dbReference>
<dbReference type="STRING" id="311180.SAMN04488050_102167"/>
<dbReference type="CDD" id="cd07891">
    <property type="entry name" value="CYTH-like_CthTTM-like_1"/>
    <property type="match status" value="1"/>
</dbReference>
<reference evidence="3" key="1">
    <citation type="submission" date="2016-10" db="EMBL/GenBank/DDBJ databases">
        <authorList>
            <person name="Varghese N."/>
            <person name="Submissions S."/>
        </authorList>
    </citation>
    <scope>NUCLEOTIDE SEQUENCE [LARGE SCALE GENOMIC DNA]</scope>
    <source>
        <strain evidence="3">DSM 26894</strain>
    </source>
</reference>
<dbReference type="OrthoDB" id="9805588at2"/>
<dbReference type="AlphaFoldDB" id="A0A1I6QMC2"/>
<dbReference type="Proteomes" id="UP000199392">
    <property type="component" value="Unassembled WGS sequence"/>
</dbReference>
<dbReference type="EMBL" id="FOZW01000002">
    <property type="protein sequence ID" value="SFS53566.1"/>
    <property type="molecule type" value="Genomic_DNA"/>
</dbReference>
<dbReference type="Pfam" id="PF01928">
    <property type="entry name" value="CYTH"/>
    <property type="match status" value="1"/>
</dbReference>
<organism evidence="2 3">
    <name type="scientific">Alloyangia pacifica</name>
    <dbReference type="NCBI Taxonomy" id="311180"/>
    <lineage>
        <taxon>Bacteria</taxon>
        <taxon>Pseudomonadati</taxon>
        <taxon>Pseudomonadota</taxon>
        <taxon>Alphaproteobacteria</taxon>
        <taxon>Rhodobacterales</taxon>
        <taxon>Roseobacteraceae</taxon>
        <taxon>Alloyangia</taxon>
    </lineage>
</organism>
<dbReference type="Gene3D" id="2.40.320.10">
    <property type="entry name" value="Hypothetical Protein Pfu-838710-001"/>
    <property type="match status" value="1"/>
</dbReference>
<dbReference type="SUPFAM" id="SSF55154">
    <property type="entry name" value="CYTH-like phosphatases"/>
    <property type="match status" value="1"/>
</dbReference>
<keyword evidence="3" id="KW-1185">Reference proteome</keyword>
<dbReference type="RefSeq" id="WP_092419305.1">
    <property type="nucleotide sequence ID" value="NZ_FNCL01000001.1"/>
</dbReference>
<evidence type="ECO:0000259" key="1">
    <source>
        <dbReference type="PROSITE" id="PS51707"/>
    </source>
</evidence>
<dbReference type="InterPro" id="IPR023577">
    <property type="entry name" value="CYTH_domain"/>
</dbReference>
<dbReference type="PIRSF" id="PIRSF016487">
    <property type="entry name" value="CYTH_UCP016487"/>
    <property type="match status" value="1"/>
</dbReference>
<dbReference type="PROSITE" id="PS51707">
    <property type="entry name" value="CYTH"/>
    <property type="match status" value="1"/>
</dbReference>
<dbReference type="SMART" id="SM01118">
    <property type="entry name" value="CYTH"/>
    <property type="match status" value="1"/>
</dbReference>
<proteinExistence type="predicted"/>